<dbReference type="EMBL" id="JAGSMN010000365">
    <property type="protein sequence ID" value="MBR7674670.1"/>
    <property type="molecule type" value="Genomic_DNA"/>
</dbReference>
<proteinExistence type="predicted"/>
<evidence type="ECO:0000313" key="3">
    <source>
        <dbReference type="EMBL" id="MBR7674670.1"/>
    </source>
</evidence>
<dbReference type="AlphaFoldDB" id="A0A8T4ITC0"/>
<evidence type="ECO:0000313" key="4">
    <source>
        <dbReference type="Proteomes" id="UP000675554"/>
    </source>
</evidence>
<gene>
    <name evidence="3" type="ORF">KDA82_16915</name>
</gene>
<evidence type="ECO:0008006" key="5">
    <source>
        <dbReference type="Google" id="ProtNLM"/>
    </source>
</evidence>
<comment type="caution">
    <text evidence="3">The sequence shown here is derived from an EMBL/GenBank/DDBJ whole genome shotgun (WGS) entry which is preliminary data.</text>
</comment>
<evidence type="ECO:0000256" key="2">
    <source>
        <dbReference type="ARBA" id="ARBA00023136"/>
    </source>
</evidence>
<comment type="subcellular location">
    <subcellularLocation>
        <location evidence="1">Membrane</location>
    </subcellularLocation>
</comment>
<name>A0A8T4ITC0_9ACTN</name>
<sequence length="158" mass="16592">MSAVAALALTGWSGWSYARAASEEDLAYGKARDTVLEQGSAHVARLNSIDGTQVREGLREWRAAATGPLLDELRRTGERSGKVLQQDGTSTRATVTEAAVTALDTRAGTATLIAALRVEATPRGGEATTDRKRFEAGLARTADGWKIDALTALPVGAP</sequence>
<reference evidence="3" key="1">
    <citation type="submission" date="2021-04" db="EMBL/GenBank/DDBJ databases">
        <title>Sequencing of actinobacteria type strains.</title>
        <authorList>
            <person name="Nguyen G.-S."/>
            <person name="Wentzel A."/>
        </authorList>
    </citation>
    <scope>NUCLEOTIDE SEQUENCE</scope>
    <source>
        <strain evidence="3">DSM 42095</strain>
    </source>
</reference>
<dbReference type="GO" id="GO:0016020">
    <property type="term" value="C:membrane"/>
    <property type="evidence" value="ECO:0007669"/>
    <property type="project" value="UniProtKB-SubCell"/>
</dbReference>
<keyword evidence="4" id="KW-1185">Reference proteome</keyword>
<dbReference type="PANTHER" id="PTHR37042:SF4">
    <property type="entry name" value="OUTER MEMBRANE PROTEIN RV1973"/>
    <property type="match status" value="1"/>
</dbReference>
<protein>
    <recommendedName>
        <fullName evidence="5">Mce-associated membrane protein</fullName>
    </recommendedName>
</protein>
<dbReference type="PANTHER" id="PTHR37042">
    <property type="entry name" value="OUTER MEMBRANE PROTEIN RV1973"/>
    <property type="match status" value="1"/>
</dbReference>
<organism evidence="3 4">
    <name type="scientific">Streptomyces daliensis</name>
    <dbReference type="NCBI Taxonomy" id="299421"/>
    <lineage>
        <taxon>Bacteria</taxon>
        <taxon>Bacillati</taxon>
        <taxon>Actinomycetota</taxon>
        <taxon>Actinomycetes</taxon>
        <taxon>Kitasatosporales</taxon>
        <taxon>Streptomycetaceae</taxon>
        <taxon>Streptomyces</taxon>
    </lineage>
</organism>
<keyword evidence="2" id="KW-0472">Membrane</keyword>
<evidence type="ECO:0000256" key="1">
    <source>
        <dbReference type="ARBA" id="ARBA00004370"/>
    </source>
</evidence>
<dbReference type="Proteomes" id="UP000675554">
    <property type="component" value="Unassembled WGS sequence"/>
</dbReference>
<accession>A0A8T4ITC0</accession>